<sequence>MTPRRVLPENLRYLLNQWDPIGVVDEVDDEYDCLIAPLLSRLAAGGGRAEIGEFLWYELTDHFGLSDPETLGTDRLVAWWAAVGGPSR</sequence>
<reference evidence="1 2" key="1">
    <citation type="submission" date="2023-12" db="EMBL/GenBank/DDBJ databases">
        <title>Amycolatopsis sp. V23-08.</title>
        <authorList>
            <person name="Somphong A."/>
        </authorList>
    </citation>
    <scope>NUCLEOTIDE SEQUENCE [LARGE SCALE GENOMIC DNA]</scope>
    <source>
        <strain evidence="1 2">V23-08</strain>
    </source>
</reference>
<evidence type="ECO:0000313" key="1">
    <source>
        <dbReference type="EMBL" id="MEA5364423.1"/>
    </source>
</evidence>
<proteinExistence type="predicted"/>
<evidence type="ECO:0000313" key="2">
    <source>
        <dbReference type="Proteomes" id="UP001304298"/>
    </source>
</evidence>
<gene>
    <name evidence="1" type="ORF">VA596_33170</name>
</gene>
<name>A0ABU5RDT4_9PSEU</name>
<dbReference type="Proteomes" id="UP001304298">
    <property type="component" value="Unassembled WGS sequence"/>
</dbReference>
<protein>
    <recommendedName>
        <fullName evidence="3">DUF1871 family protein</fullName>
    </recommendedName>
</protein>
<keyword evidence="2" id="KW-1185">Reference proteome</keyword>
<dbReference type="EMBL" id="JAYFSI010000009">
    <property type="protein sequence ID" value="MEA5364423.1"/>
    <property type="molecule type" value="Genomic_DNA"/>
</dbReference>
<evidence type="ECO:0008006" key="3">
    <source>
        <dbReference type="Google" id="ProtNLM"/>
    </source>
</evidence>
<organism evidence="1 2">
    <name type="scientific">Amycolatopsis heterodermiae</name>
    <dbReference type="NCBI Taxonomy" id="3110235"/>
    <lineage>
        <taxon>Bacteria</taxon>
        <taxon>Bacillati</taxon>
        <taxon>Actinomycetota</taxon>
        <taxon>Actinomycetes</taxon>
        <taxon>Pseudonocardiales</taxon>
        <taxon>Pseudonocardiaceae</taxon>
        <taxon>Amycolatopsis</taxon>
    </lineage>
</organism>
<dbReference type="RefSeq" id="WP_323332198.1">
    <property type="nucleotide sequence ID" value="NZ_JAYFSI010000009.1"/>
</dbReference>
<comment type="caution">
    <text evidence="1">The sequence shown here is derived from an EMBL/GenBank/DDBJ whole genome shotgun (WGS) entry which is preliminary data.</text>
</comment>
<accession>A0ABU5RDT4</accession>